<reference evidence="1" key="1">
    <citation type="submission" date="2021-02" db="EMBL/GenBank/DDBJ databases">
        <authorList>
            <consortium name="DOE Joint Genome Institute"/>
            <person name="Ahrendt S."/>
            <person name="Looney B.P."/>
            <person name="Miyauchi S."/>
            <person name="Morin E."/>
            <person name="Drula E."/>
            <person name="Courty P.E."/>
            <person name="Chicoki N."/>
            <person name="Fauchery L."/>
            <person name="Kohler A."/>
            <person name="Kuo A."/>
            <person name="Labutti K."/>
            <person name="Pangilinan J."/>
            <person name="Lipzen A."/>
            <person name="Riley R."/>
            <person name="Andreopoulos W."/>
            <person name="He G."/>
            <person name="Johnson J."/>
            <person name="Barry K.W."/>
            <person name="Grigoriev I.V."/>
            <person name="Nagy L."/>
            <person name="Hibbett D."/>
            <person name="Henrissat B."/>
            <person name="Matheny P.B."/>
            <person name="Labbe J."/>
            <person name="Martin F."/>
        </authorList>
    </citation>
    <scope>NUCLEOTIDE SEQUENCE</scope>
    <source>
        <strain evidence="1">FP105234-sp</strain>
    </source>
</reference>
<evidence type="ECO:0000313" key="2">
    <source>
        <dbReference type="Proteomes" id="UP000814033"/>
    </source>
</evidence>
<organism evidence="1 2">
    <name type="scientific">Auriscalpium vulgare</name>
    <dbReference type="NCBI Taxonomy" id="40419"/>
    <lineage>
        <taxon>Eukaryota</taxon>
        <taxon>Fungi</taxon>
        <taxon>Dikarya</taxon>
        <taxon>Basidiomycota</taxon>
        <taxon>Agaricomycotina</taxon>
        <taxon>Agaricomycetes</taxon>
        <taxon>Russulales</taxon>
        <taxon>Auriscalpiaceae</taxon>
        <taxon>Auriscalpium</taxon>
    </lineage>
</organism>
<gene>
    <name evidence="1" type="ORF">FA95DRAFT_1555321</name>
</gene>
<dbReference type="EMBL" id="MU275858">
    <property type="protein sequence ID" value="KAI0050823.1"/>
    <property type="molecule type" value="Genomic_DNA"/>
</dbReference>
<sequence length="254" mass="27890">MACFRRRRYTEEYWLGQHQHHHHGHRHHRRHALFTGFLLLAAFILYLLAALSLPIIKGIYLLQLNAVPSQVEPLTSIGTELRFGVWGFCVTSALNPPKLFSNSGDCVGPQLGYDIDPTILAQLTDETTGANVILKGLTVLLVLHPVAAALALLAFIPVFLSCCYFHTAPWVLSLIAAVATSIIGSVVLAADLALVIVARDKLKDVTLAHLTVGWGNAVWMIVVAVALSWLSVVVLSARVCRCCGYGRKYDTYTY</sequence>
<dbReference type="Proteomes" id="UP000814033">
    <property type="component" value="Unassembled WGS sequence"/>
</dbReference>
<comment type="caution">
    <text evidence="1">The sequence shown here is derived from an EMBL/GenBank/DDBJ whole genome shotgun (WGS) entry which is preliminary data.</text>
</comment>
<proteinExistence type="predicted"/>
<evidence type="ECO:0000313" key="1">
    <source>
        <dbReference type="EMBL" id="KAI0050823.1"/>
    </source>
</evidence>
<accession>A0ACB8S3Z2</accession>
<reference evidence="1" key="2">
    <citation type="journal article" date="2022" name="New Phytol.">
        <title>Evolutionary transition to the ectomycorrhizal habit in the genomes of a hyperdiverse lineage of mushroom-forming fungi.</title>
        <authorList>
            <person name="Looney B."/>
            <person name="Miyauchi S."/>
            <person name="Morin E."/>
            <person name="Drula E."/>
            <person name="Courty P.E."/>
            <person name="Kohler A."/>
            <person name="Kuo A."/>
            <person name="LaButti K."/>
            <person name="Pangilinan J."/>
            <person name="Lipzen A."/>
            <person name="Riley R."/>
            <person name="Andreopoulos W."/>
            <person name="He G."/>
            <person name="Johnson J."/>
            <person name="Nolan M."/>
            <person name="Tritt A."/>
            <person name="Barry K.W."/>
            <person name="Grigoriev I.V."/>
            <person name="Nagy L.G."/>
            <person name="Hibbett D."/>
            <person name="Henrissat B."/>
            <person name="Matheny P.B."/>
            <person name="Labbe J."/>
            <person name="Martin F.M."/>
        </authorList>
    </citation>
    <scope>NUCLEOTIDE SEQUENCE</scope>
    <source>
        <strain evidence="1">FP105234-sp</strain>
    </source>
</reference>
<keyword evidence="2" id="KW-1185">Reference proteome</keyword>
<name>A0ACB8S3Z2_9AGAM</name>
<protein>
    <submittedName>
        <fullName evidence="1">Uncharacterized protein</fullName>
    </submittedName>
</protein>